<dbReference type="Gramene" id="RZC53027">
    <property type="protein sequence ID" value="RZC53027"/>
    <property type="gene ID" value="C5167_011884"/>
</dbReference>
<dbReference type="EMBL" id="CM010717">
    <property type="protein sequence ID" value="RZC53027.1"/>
    <property type="molecule type" value="Genomic_DNA"/>
</dbReference>
<dbReference type="OrthoDB" id="1909837at2759"/>
<evidence type="ECO:0000256" key="1">
    <source>
        <dbReference type="SAM" id="SignalP"/>
    </source>
</evidence>
<protein>
    <submittedName>
        <fullName evidence="2">Uncharacterized protein</fullName>
    </submittedName>
</protein>
<feature type="chain" id="PRO_5021188158" evidence="1">
    <location>
        <begin position="27"/>
        <end position="102"/>
    </location>
</feature>
<evidence type="ECO:0000313" key="3">
    <source>
        <dbReference type="Proteomes" id="UP000316621"/>
    </source>
</evidence>
<dbReference type="Proteomes" id="UP000316621">
    <property type="component" value="Chromosome 3"/>
</dbReference>
<accession>A0A4Y7IWK3</accession>
<organism evidence="2 3">
    <name type="scientific">Papaver somniferum</name>
    <name type="common">Opium poppy</name>
    <dbReference type="NCBI Taxonomy" id="3469"/>
    <lineage>
        <taxon>Eukaryota</taxon>
        <taxon>Viridiplantae</taxon>
        <taxon>Streptophyta</taxon>
        <taxon>Embryophyta</taxon>
        <taxon>Tracheophyta</taxon>
        <taxon>Spermatophyta</taxon>
        <taxon>Magnoliopsida</taxon>
        <taxon>Ranunculales</taxon>
        <taxon>Papaveraceae</taxon>
        <taxon>Papaveroideae</taxon>
        <taxon>Papaver</taxon>
    </lineage>
</organism>
<reference evidence="2 3" key="1">
    <citation type="journal article" date="2018" name="Science">
        <title>The opium poppy genome and morphinan production.</title>
        <authorList>
            <person name="Guo L."/>
            <person name="Winzer T."/>
            <person name="Yang X."/>
            <person name="Li Y."/>
            <person name="Ning Z."/>
            <person name="He Z."/>
            <person name="Teodor R."/>
            <person name="Lu Y."/>
            <person name="Bowser T.A."/>
            <person name="Graham I.A."/>
            <person name="Ye K."/>
        </authorList>
    </citation>
    <scope>NUCLEOTIDE SEQUENCE [LARGE SCALE GENOMIC DNA]</scope>
    <source>
        <strain evidence="3">cv. HN1</strain>
        <tissue evidence="2">Leaves</tissue>
    </source>
</reference>
<proteinExistence type="predicted"/>
<name>A0A4Y7IWK3_PAPSO</name>
<keyword evidence="1" id="KW-0732">Signal</keyword>
<keyword evidence="3" id="KW-1185">Reference proteome</keyword>
<feature type="signal peptide" evidence="1">
    <location>
        <begin position="1"/>
        <end position="26"/>
    </location>
</feature>
<evidence type="ECO:0000313" key="2">
    <source>
        <dbReference type="EMBL" id="RZC53027.1"/>
    </source>
</evidence>
<sequence length="102" mass="10924">MAKLFCASPIFIAALLLLLITVSVSSETSRNAVCTFAGGAKGVIQEGRSNKGCNGCAKNCLAKCGNSKYRLVYDQCEFIEADTMICNCCCSDKQKSYVTSDQ</sequence>
<dbReference type="AlphaFoldDB" id="A0A4Y7IWK3"/>
<gene>
    <name evidence="2" type="ORF">C5167_011884</name>
</gene>